<dbReference type="RefSeq" id="WP_013134182.1">
    <property type="nucleotide sequence ID" value="NC_014166.1"/>
</dbReference>
<evidence type="ECO:0000313" key="1">
    <source>
        <dbReference type="EMBL" id="ADG92037.1"/>
    </source>
</evidence>
<gene>
    <name evidence="1" type="ordered locus">Arnit_0371</name>
</gene>
<dbReference type="AlphaFoldDB" id="D5V5K1"/>
<evidence type="ECO:0000313" key="2">
    <source>
        <dbReference type="Proteomes" id="UP000000939"/>
    </source>
</evidence>
<dbReference type="EMBL" id="CP001999">
    <property type="protein sequence ID" value="ADG92037.1"/>
    <property type="molecule type" value="Genomic_DNA"/>
</dbReference>
<keyword evidence="2" id="KW-1185">Reference proteome</keyword>
<dbReference type="Proteomes" id="UP000000939">
    <property type="component" value="Chromosome"/>
</dbReference>
<sequence length="54" mass="6158">MSDLLLKREIRKVVRESGFEKSSKMACSIVKVLNMKHKNIDSSKAHLFAKQLLA</sequence>
<proteinExistence type="predicted"/>
<dbReference type="HOGENOM" id="CLU_3039908_0_0_7"/>
<organism evidence="1 2">
    <name type="scientific">Arcobacter nitrofigilis (strain ATCC 33309 / DSM 7299 / CCUG 15893 / LMG 7604 / NCTC 12251 / CI)</name>
    <name type="common">Campylobacter nitrofigilis</name>
    <dbReference type="NCBI Taxonomy" id="572480"/>
    <lineage>
        <taxon>Bacteria</taxon>
        <taxon>Pseudomonadati</taxon>
        <taxon>Campylobacterota</taxon>
        <taxon>Epsilonproteobacteria</taxon>
        <taxon>Campylobacterales</taxon>
        <taxon>Arcobacteraceae</taxon>
        <taxon>Arcobacter</taxon>
    </lineage>
</organism>
<reference evidence="1 2" key="1">
    <citation type="journal article" date="2010" name="Stand. Genomic Sci.">
        <title>Complete genome sequence of Arcobacter nitrofigilis type strain (CI).</title>
        <authorList>
            <person name="Pati A."/>
            <person name="Gronow S."/>
            <person name="Lapidus A."/>
            <person name="Copeland A."/>
            <person name="Glavina Del Rio T."/>
            <person name="Nolan M."/>
            <person name="Lucas S."/>
            <person name="Tice H."/>
            <person name="Cheng J.F."/>
            <person name="Han C."/>
            <person name="Chertkov O."/>
            <person name="Bruce D."/>
            <person name="Tapia R."/>
            <person name="Goodwin L."/>
            <person name="Pitluck S."/>
            <person name="Liolios K."/>
            <person name="Ivanova N."/>
            <person name="Mavromatis K."/>
            <person name="Chen A."/>
            <person name="Palaniappan K."/>
            <person name="Land M."/>
            <person name="Hauser L."/>
            <person name="Chang Y.J."/>
            <person name="Jeffries C.D."/>
            <person name="Detter J.C."/>
            <person name="Rohde M."/>
            <person name="Goker M."/>
            <person name="Bristow J."/>
            <person name="Eisen J.A."/>
            <person name="Markowitz V."/>
            <person name="Hugenholtz P."/>
            <person name="Klenk H.P."/>
            <person name="Kyrpides N.C."/>
        </authorList>
    </citation>
    <scope>NUCLEOTIDE SEQUENCE [LARGE SCALE GENOMIC DNA]</scope>
    <source>
        <strain evidence="2">ATCC 33309 / DSM 7299 / CCUG 15893 / LMG 7604 / NCTC 12251 / CI</strain>
    </source>
</reference>
<dbReference type="KEGG" id="ant:Arnit_0371"/>
<dbReference type="STRING" id="572480.Arnit_0371"/>
<name>D5V5K1_ARCNC</name>
<accession>D5V5K1</accession>
<protein>
    <submittedName>
        <fullName evidence="1">Uncharacterized protein</fullName>
    </submittedName>
</protein>